<dbReference type="PROSITE" id="PS50865">
    <property type="entry name" value="ZF_MYND_2"/>
    <property type="match status" value="1"/>
</dbReference>
<sequence>MSVAVEFLDLNDNDNPNEAADEEVPASAIQRVLLPMGVLNLAEEDELFFARLDHFLIFPKLIPMVKNHKHRCLSCSKPAAHIVRSRVLMLDPSMPPTIHYDNCQPVCTLWSSCHQAGVEELAALEGDFGGIKGGLRCANCKKYGLILPTCSQCGVTPYCSKKCQQQHWKKEHKEECKTLLLTKQNSSLLDDDE</sequence>
<feature type="domain" description="MYND-type" evidence="5">
    <location>
        <begin position="137"/>
        <end position="176"/>
    </location>
</feature>
<dbReference type="EMBL" id="HBGK01019025">
    <property type="protein sequence ID" value="CAD9280684.1"/>
    <property type="molecule type" value="Transcribed_RNA"/>
</dbReference>
<dbReference type="Gene3D" id="6.10.140.2220">
    <property type="match status" value="1"/>
</dbReference>
<evidence type="ECO:0000313" key="6">
    <source>
        <dbReference type="EMBL" id="CAD9280684.1"/>
    </source>
</evidence>
<organism evidence="6">
    <name type="scientific">Grammatophora oceanica</name>
    <dbReference type="NCBI Taxonomy" id="210454"/>
    <lineage>
        <taxon>Eukaryota</taxon>
        <taxon>Sar</taxon>
        <taxon>Stramenopiles</taxon>
        <taxon>Ochrophyta</taxon>
        <taxon>Bacillariophyta</taxon>
        <taxon>Fragilariophyceae</taxon>
        <taxon>Fragilariophycidae</taxon>
        <taxon>Rhabdonematales</taxon>
        <taxon>Grammatophoraceae</taxon>
        <taxon>Grammatophora</taxon>
    </lineage>
</organism>
<gene>
    <name evidence="6" type="ORF">GOCE00092_LOCUS9594</name>
</gene>
<dbReference type="InterPro" id="IPR002893">
    <property type="entry name" value="Znf_MYND"/>
</dbReference>
<dbReference type="GO" id="GO:0008270">
    <property type="term" value="F:zinc ion binding"/>
    <property type="evidence" value="ECO:0007669"/>
    <property type="project" value="UniProtKB-KW"/>
</dbReference>
<proteinExistence type="predicted"/>
<evidence type="ECO:0000256" key="3">
    <source>
        <dbReference type="ARBA" id="ARBA00022833"/>
    </source>
</evidence>
<name>A0A7S1Y499_9STRA</name>
<accession>A0A7S1Y499</accession>
<dbReference type="SUPFAM" id="SSF144232">
    <property type="entry name" value="HIT/MYND zinc finger-like"/>
    <property type="match status" value="1"/>
</dbReference>
<evidence type="ECO:0000256" key="2">
    <source>
        <dbReference type="ARBA" id="ARBA00022771"/>
    </source>
</evidence>
<dbReference type="Pfam" id="PF01753">
    <property type="entry name" value="zf-MYND"/>
    <property type="match status" value="1"/>
</dbReference>
<dbReference type="AlphaFoldDB" id="A0A7S1Y499"/>
<keyword evidence="3" id="KW-0862">Zinc</keyword>
<protein>
    <recommendedName>
        <fullName evidence="5">MYND-type domain-containing protein</fullName>
    </recommendedName>
</protein>
<evidence type="ECO:0000256" key="4">
    <source>
        <dbReference type="PROSITE-ProRule" id="PRU00134"/>
    </source>
</evidence>
<keyword evidence="2 4" id="KW-0863">Zinc-finger</keyword>
<keyword evidence="1" id="KW-0479">Metal-binding</keyword>
<evidence type="ECO:0000256" key="1">
    <source>
        <dbReference type="ARBA" id="ARBA00022723"/>
    </source>
</evidence>
<reference evidence="6" key="1">
    <citation type="submission" date="2021-01" db="EMBL/GenBank/DDBJ databases">
        <authorList>
            <person name="Corre E."/>
            <person name="Pelletier E."/>
            <person name="Niang G."/>
            <person name="Scheremetjew M."/>
            <person name="Finn R."/>
            <person name="Kale V."/>
            <person name="Holt S."/>
            <person name="Cochrane G."/>
            <person name="Meng A."/>
            <person name="Brown T."/>
            <person name="Cohen L."/>
        </authorList>
    </citation>
    <scope>NUCLEOTIDE SEQUENCE</scope>
    <source>
        <strain evidence="6">CCMP 410</strain>
    </source>
</reference>
<dbReference type="PROSITE" id="PS01360">
    <property type="entry name" value="ZF_MYND_1"/>
    <property type="match status" value="1"/>
</dbReference>
<evidence type="ECO:0000259" key="5">
    <source>
        <dbReference type="PROSITE" id="PS50865"/>
    </source>
</evidence>